<organism evidence="2 3">
    <name type="scientific">Mycobacterium spongiae</name>
    <dbReference type="NCBI Taxonomy" id="886343"/>
    <lineage>
        <taxon>Bacteria</taxon>
        <taxon>Bacillati</taxon>
        <taxon>Actinomycetota</taxon>
        <taxon>Actinomycetes</taxon>
        <taxon>Mycobacteriales</taxon>
        <taxon>Mycobacteriaceae</taxon>
        <taxon>Mycobacterium</taxon>
    </lineage>
</organism>
<accession>A0A975K058</accession>
<dbReference type="Gene3D" id="1.10.287.850">
    <property type="entry name" value="HP0062-like domain"/>
    <property type="match status" value="1"/>
</dbReference>
<gene>
    <name evidence="2" type="ORF">F6B93_19310</name>
</gene>
<dbReference type="KEGG" id="mspg:F6B93_19310"/>
<reference evidence="2" key="1">
    <citation type="submission" date="2019-12" db="EMBL/GenBank/DDBJ databases">
        <title>Mycobacterium spongiae sp. nov.</title>
        <authorList>
            <person name="Stinear T."/>
        </authorList>
    </citation>
    <scope>NUCLEOTIDE SEQUENCE</scope>
    <source>
        <strain evidence="2">FSD4b-SM</strain>
    </source>
</reference>
<dbReference type="RefSeq" id="WP_211696525.1">
    <property type="nucleotide sequence ID" value="NZ_CP046600.1"/>
</dbReference>
<feature type="domain" description="PE" evidence="1">
    <location>
        <begin position="4"/>
        <end position="93"/>
    </location>
</feature>
<dbReference type="InterPro" id="IPR000084">
    <property type="entry name" value="PE-PGRS_N"/>
</dbReference>
<dbReference type="EMBL" id="CP046600">
    <property type="protein sequence ID" value="QUR68934.1"/>
    <property type="molecule type" value="Genomic_DNA"/>
</dbReference>
<dbReference type="InterPro" id="IPR038332">
    <property type="entry name" value="PPE_sf"/>
</dbReference>
<evidence type="ECO:0000313" key="3">
    <source>
        <dbReference type="Proteomes" id="UP000682202"/>
    </source>
</evidence>
<dbReference type="Proteomes" id="UP000682202">
    <property type="component" value="Chromosome"/>
</dbReference>
<dbReference type="Pfam" id="PF00934">
    <property type="entry name" value="PE"/>
    <property type="match status" value="1"/>
</dbReference>
<keyword evidence="3" id="KW-1185">Reference proteome</keyword>
<evidence type="ECO:0000259" key="1">
    <source>
        <dbReference type="Pfam" id="PF00934"/>
    </source>
</evidence>
<sequence>MSFMFVTPESLTAAAAQLNGVGSALNEANASASAAITRVFAAGQDEVSAAITAAFNQYGQSYQGLSAQVAQFHSQFVQATRLAAEQYQAMEADLFALLAARQAGRVGFEGVDPDRHTNPAGGGG</sequence>
<dbReference type="SUPFAM" id="SSF140459">
    <property type="entry name" value="PE/PPE dimer-like"/>
    <property type="match status" value="1"/>
</dbReference>
<evidence type="ECO:0000313" key="2">
    <source>
        <dbReference type="EMBL" id="QUR68934.1"/>
    </source>
</evidence>
<protein>
    <submittedName>
        <fullName evidence="2">PE domain-containing protein</fullName>
    </submittedName>
</protein>
<proteinExistence type="predicted"/>
<dbReference type="AlphaFoldDB" id="A0A975K058"/>
<name>A0A975K058_9MYCO</name>